<name>Q9GTY0_TRICA</name>
<feature type="domain" description="C2H2-type" evidence="12">
    <location>
        <begin position="247"/>
        <end position="276"/>
    </location>
</feature>
<dbReference type="PROSITE" id="PS50157">
    <property type="entry name" value="ZINC_FINGER_C2H2_2"/>
    <property type="match status" value="5"/>
</dbReference>
<dbReference type="GO" id="GO:0008270">
    <property type="term" value="F:zinc ion binding"/>
    <property type="evidence" value="ECO:0007669"/>
    <property type="project" value="UniProtKB-KW"/>
</dbReference>
<dbReference type="InterPro" id="IPR013087">
    <property type="entry name" value="Znf_C2H2_type"/>
</dbReference>
<organism evidence="13">
    <name type="scientific">Tribolium castaneum</name>
    <name type="common">Red flour beetle</name>
    <dbReference type="NCBI Taxonomy" id="7070"/>
    <lineage>
        <taxon>Eukaryota</taxon>
        <taxon>Metazoa</taxon>
        <taxon>Ecdysozoa</taxon>
        <taxon>Arthropoda</taxon>
        <taxon>Hexapoda</taxon>
        <taxon>Insecta</taxon>
        <taxon>Pterygota</taxon>
        <taxon>Neoptera</taxon>
        <taxon>Endopterygota</taxon>
        <taxon>Coleoptera</taxon>
        <taxon>Polyphaga</taxon>
        <taxon>Cucujiformia</taxon>
        <taxon>Tenebrionidae</taxon>
        <taxon>Tenebrionidae incertae sedis</taxon>
        <taxon>Tribolium</taxon>
    </lineage>
</organism>
<feature type="domain" description="C2H2-type" evidence="12">
    <location>
        <begin position="135"/>
        <end position="162"/>
    </location>
</feature>
<evidence type="ECO:0000256" key="4">
    <source>
        <dbReference type="ARBA" id="ARBA00022771"/>
    </source>
</evidence>
<dbReference type="GO" id="GO:0005634">
    <property type="term" value="C:nucleus"/>
    <property type="evidence" value="ECO:0007669"/>
    <property type="project" value="UniProtKB-SubCell"/>
</dbReference>
<feature type="domain" description="C2H2-type" evidence="12">
    <location>
        <begin position="219"/>
        <end position="246"/>
    </location>
</feature>
<feature type="compositionally biased region" description="Basic and acidic residues" evidence="11">
    <location>
        <begin position="8"/>
        <end position="18"/>
    </location>
</feature>
<evidence type="ECO:0000256" key="10">
    <source>
        <dbReference type="PROSITE-ProRule" id="PRU00042"/>
    </source>
</evidence>
<evidence type="ECO:0000256" key="7">
    <source>
        <dbReference type="ARBA" id="ARBA00023125"/>
    </source>
</evidence>
<keyword evidence="3" id="KW-0677">Repeat</keyword>
<dbReference type="SUPFAM" id="SSF57667">
    <property type="entry name" value="beta-beta-alpha zinc fingers"/>
    <property type="match status" value="3"/>
</dbReference>
<evidence type="ECO:0000256" key="3">
    <source>
        <dbReference type="ARBA" id="ARBA00022737"/>
    </source>
</evidence>
<feature type="compositionally biased region" description="Polar residues" evidence="11">
    <location>
        <begin position="19"/>
        <end position="28"/>
    </location>
</feature>
<evidence type="ECO:0000256" key="11">
    <source>
        <dbReference type="SAM" id="MobiDB-lite"/>
    </source>
</evidence>
<evidence type="ECO:0000259" key="12">
    <source>
        <dbReference type="PROSITE" id="PS50157"/>
    </source>
</evidence>
<evidence type="ECO:0000256" key="5">
    <source>
        <dbReference type="ARBA" id="ARBA00022833"/>
    </source>
</evidence>
<dbReference type="SMART" id="SM00355">
    <property type="entry name" value="ZnF_C2H2"/>
    <property type="match status" value="4"/>
</dbReference>
<sequence>MPLLQETTPKRDMLDSQEKTPLSSVSYPSMFTPSQLLMASHLMAASRLSLPTNPAFFHPGLLPLAWQANSPPSPPAPSELPALKSRKLNNNNVVSSTNQEIRGPKRKTWKVEEDSPSPTSSVSPEVKDSSRDRPFTCEVCNRSFGYKHVLQNHERTHTGEKPFECQECHKRFTRDHHLKTHMRLHTGERPYRCEHCDRQFVQVANLRRHLRVHTGERPYGCEHCSMKFSDSNQLKAHVLIHTNEKPFECDKCRGRFRRRHHLVHHKCGGEEEAERAPAPAVRAAGDAAAARGAARADGAGGPLHDHRPALAQQRRVAAVQVPQLAGGGRRGPGPARSRRHLPAHLVAGTCFVQLIGMRVPPEMMQAGDYC</sequence>
<feature type="domain" description="C2H2-type" evidence="12">
    <location>
        <begin position="163"/>
        <end position="190"/>
    </location>
</feature>
<reference evidence="13" key="1">
    <citation type="submission" date="2000-02" db="EMBL/GenBank/DDBJ databases">
        <authorList>
            <person name="Schroeder R."/>
        </authorList>
    </citation>
    <scope>NUCLEOTIDE SEQUENCE</scope>
</reference>
<keyword evidence="9" id="KW-0539">Nucleus</keyword>
<comment type="subcellular location">
    <subcellularLocation>
        <location evidence="1">Nucleus</location>
    </subcellularLocation>
</comment>
<feature type="region of interest" description="Disordered" evidence="11">
    <location>
        <begin position="1"/>
        <end position="28"/>
    </location>
</feature>
<dbReference type="InterPro" id="IPR036236">
    <property type="entry name" value="Znf_C2H2_sf"/>
</dbReference>
<feature type="domain" description="C2H2-type" evidence="12">
    <location>
        <begin position="191"/>
        <end position="218"/>
    </location>
</feature>
<proteinExistence type="evidence at transcript level"/>
<dbReference type="FunFam" id="3.30.160.60:FF:000912">
    <property type="entry name" value="Zinc finger protein 660"/>
    <property type="match status" value="2"/>
</dbReference>
<evidence type="ECO:0000256" key="2">
    <source>
        <dbReference type="ARBA" id="ARBA00022723"/>
    </source>
</evidence>
<dbReference type="Gene3D" id="3.30.160.60">
    <property type="entry name" value="Classic Zinc Finger"/>
    <property type="match status" value="5"/>
</dbReference>
<dbReference type="PROSITE" id="PS00028">
    <property type="entry name" value="ZINC_FINGER_C2H2_1"/>
    <property type="match status" value="4"/>
</dbReference>
<dbReference type="PANTHER" id="PTHR24394:SF29">
    <property type="entry name" value="MYONEURIN"/>
    <property type="match status" value="1"/>
</dbReference>
<keyword evidence="5" id="KW-0862">Zinc</keyword>
<keyword evidence="2" id="KW-0479">Metal-binding</keyword>
<feature type="region of interest" description="Disordered" evidence="11">
    <location>
        <begin position="68"/>
        <end position="132"/>
    </location>
</feature>
<dbReference type="PANTHER" id="PTHR24394">
    <property type="entry name" value="ZINC FINGER PROTEIN"/>
    <property type="match status" value="1"/>
</dbReference>
<accession>Q9GTY0</accession>
<reference evidence="13" key="2">
    <citation type="journal article" date="2005" name="Development">
        <title>Breakdown of abdominal patterning in the Tribolium Kruppel mutant jaws.</title>
        <authorList>
            <person name="Cerny A.C."/>
            <person name="Bucher G."/>
            <person name="Schroder R."/>
            <person name="Klingler M."/>
        </authorList>
    </citation>
    <scope>NUCLEOTIDE SEQUENCE</scope>
</reference>
<evidence type="ECO:0000256" key="6">
    <source>
        <dbReference type="ARBA" id="ARBA00023015"/>
    </source>
</evidence>
<evidence type="ECO:0000256" key="8">
    <source>
        <dbReference type="ARBA" id="ARBA00023163"/>
    </source>
</evidence>
<dbReference type="FunFam" id="3.30.160.60:FF:001485">
    <property type="entry name" value="Krueppel-related zinc finger protein"/>
    <property type="match status" value="1"/>
</dbReference>
<dbReference type="FunFam" id="3.30.160.60:FF:002373">
    <property type="entry name" value="Protein krueppel"/>
    <property type="match status" value="1"/>
</dbReference>
<dbReference type="AlphaFoldDB" id="Q9GTY0"/>
<feature type="compositionally biased region" description="Polar residues" evidence="11">
    <location>
        <begin position="88"/>
        <end position="100"/>
    </location>
</feature>
<keyword evidence="7" id="KW-0238">DNA-binding</keyword>
<keyword evidence="6" id="KW-0805">Transcription regulation</keyword>
<evidence type="ECO:0000256" key="9">
    <source>
        <dbReference type="ARBA" id="ARBA00023242"/>
    </source>
</evidence>
<protein>
    <submittedName>
        <fullName evidence="13">Kruppel protein</fullName>
    </submittedName>
</protein>
<evidence type="ECO:0000256" key="1">
    <source>
        <dbReference type="ARBA" id="ARBA00004123"/>
    </source>
</evidence>
<dbReference type="GO" id="GO:0003677">
    <property type="term" value="F:DNA binding"/>
    <property type="evidence" value="ECO:0007669"/>
    <property type="project" value="UniProtKB-KW"/>
</dbReference>
<evidence type="ECO:0000313" key="13">
    <source>
        <dbReference type="EMBL" id="AAG17563.2"/>
    </source>
</evidence>
<dbReference type="Pfam" id="PF00096">
    <property type="entry name" value="zf-C2H2"/>
    <property type="match status" value="4"/>
</dbReference>
<dbReference type="EMBL" id="AF236856">
    <property type="protein sequence ID" value="AAG17563.2"/>
    <property type="molecule type" value="mRNA"/>
</dbReference>
<keyword evidence="4 10" id="KW-0863">Zinc-finger</keyword>
<keyword evidence="8" id="KW-0804">Transcription</keyword>